<protein>
    <recommendedName>
        <fullName evidence="4">DUF72 domain-containing protein</fullName>
    </recommendedName>
</protein>
<evidence type="ECO:0000313" key="3">
    <source>
        <dbReference type="Proteomes" id="UP000032266"/>
    </source>
</evidence>
<evidence type="ECO:0000256" key="1">
    <source>
        <dbReference type="SAM" id="MobiDB-lite"/>
    </source>
</evidence>
<accession>A0A0C5VN50</accession>
<keyword evidence="3" id="KW-1185">Reference proteome</keyword>
<proteinExistence type="predicted"/>
<dbReference type="KEGG" id="gsn:YC6258_04111"/>
<dbReference type="EMBL" id="CP007142">
    <property type="protein sequence ID" value="AJQ96147.1"/>
    <property type="molecule type" value="Genomic_DNA"/>
</dbReference>
<dbReference type="AlphaFoldDB" id="A0A0C5VN50"/>
<sequence>MQTDTHPLRLGMAMWSHSQWRDTVYGGKHETAERLARYSEIFSTVEGNTTFYATPSQAIAQDWSQAVANDFRFTFKFPQEITHKQQLRHCSQELRTFLHNMSPLMEKTGIWKIQLPKFFGPTELPLLQAFISKLPRDMNIGVEVRHDAFFAKGTDEQQLNRLLMDHGANRIIMDSRPVFAAPPDTPAIIDAQKKKPRVPVHAIATAKHPVIRFIGHPGLDANNDFFYSWIGKICQWMADGCQPYLFIHTPDNIEAPILARELYRQLSDHWRQLHKTQLPSIKTPTPPESDQLGLDL</sequence>
<gene>
    <name evidence="2" type="ORF">YC6258_04111</name>
</gene>
<dbReference type="HOGENOM" id="CLU_046519_2_1_6"/>
<feature type="region of interest" description="Disordered" evidence="1">
    <location>
        <begin position="277"/>
        <end position="296"/>
    </location>
</feature>
<dbReference type="RefSeq" id="WP_211264559.1">
    <property type="nucleotide sequence ID" value="NZ_CP007142.1"/>
</dbReference>
<dbReference type="STRING" id="1445510.YC6258_04111"/>
<dbReference type="Pfam" id="PF01904">
    <property type="entry name" value="DUF72"/>
    <property type="match status" value="1"/>
</dbReference>
<dbReference type="Proteomes" id="UP000032266">
    <property type="component" value="Chromosome"/>
</dbReference>
<dbReference type="PATRIC" id="fig|1445510.3.peg.4083"/>
<evidence type="ECO:0000313" key="2">
    <source>
        <dbReference type="EMBL" id="AJQ96147.1"/>
    </source>
</evidence>
<evidence type="ECO:0008006" key="4">
    <source>
        <dbReference type="Google" id="ProtNLM"/>
    </source>
</evidence>
<dbReference type="PANTHER" id="PTHR30348:SF9">
    <property type="entry name" value="UPF0759 PROTEIN YECE"/>
    <property type="match status" value="1"/>
</dbReference>
<dbReference type="SUPFAM" id="SSF117396">
    <property type="entry name" value="TM1631-like"/>
    <property type="match status" value="1"/>
</dbReference>
<organism evidence="2 3">
    <name type="scientific">Gynuella sunshinyii YC6258</name>
    <dbReference type="NCBI Taxonomy" id="1445510"/>
    <lineage>
        <taxon>Bacteria</taxon>
        <taxon>Pseudomonadati</taxon>
        <taxon>Pseudomonadota</taxon>
        <taxon>Gammaproteobacteria</taxon>
        <taxon>Oceanospirillales</taxon>
        <taxon>Saccharospirillaceae</taxon>
        <taxon>Gynuella</taxon>
    </lineage>
</organism>
<reference evidence="2 3" key="1">
    <citation type="submission" date="2014-01" db="EMBL/GenBank/DDBJ databases">
        <title>Full genme sequencing of cellulolytic bacterium Gynuella sunshinyii YC6258T gen. nov., sp. nov.</title>
        <authorList>
            <person name="Khan H."/>
            <person name="Chung E.J."/>
            <person name="Chung Y.R."/>
        </authorList>
    </citation>
    <scope>NUCLEOTIDE SEQUENCE [LARGE SCALE GENOMIC DNA]</scope>
    <source>
        <strain evidence="2 3">YC6258</strain>
    </source>
</reference>
<dbReference type="InterPro" id="IPR002763">
    <property type="entry name" value="DUF72"/>
</dbReference>
<dbReference type="PANTHER" id="PTHR30348">
    <property type="entry name" value="UNCHARACTERIZED PROTEIN YECE"/>
    <property type="match status" value="1"/>
</dbReference>
<name>A0A0C5VN50_9GAMM</name>
<dbReference type="Gene3D" id="3.20.20.410">
    <property type="entry name" value="Protein of unknown function UPF0759"/>
    <property type="match status" value="1"/>
</dbReference>
<dbReference type="InterPro" id="IPR036520">
    <property type="entry name" value="UPF0759_sf"/>
</dbReference>